<dbReference type="PROSITE" id="PS50883">
    <property type="entry name" value="EAL"/>
    <property type="match status" value="1"/>
</dbReference>
<dbReference type="AlphaFoldDB" id="A0A931MY35"/>
<dbReference type="PANTHER" id="PTHR44757">
    <property type="entry name" value="DIGUANYLATE CYCLASE DGCP"/>
    <property type="match status" value="1"/>
</dbReference>
<dbReference type="Pfam" id="PF00990">
    <property type="entry name" value="GGDEF"/>
    <property type="match status" value="1"/>
</dbReference>
<dbReference type="Pfam" id="PF00563">
    <property type="entry name" value="EAL"/>
    <property type="match status" value="1"/>
</dbReference>
<dbReference type="InterPro" id="IPR035965">
    <property type="entry name" value="PAS-like_dom_sf"/>
</dbReference>
<protein>
    <submittedName>
        <fullName evidence="3">Bifunctional diguanylate cyclase/phosphodiesterase</fullName>
    </submittedName>
</protein>
<dbReference type="InterPro" id="IPR035919">
    <property type="entry name" value="EAL_sf"/>
</dbReference>
<dbReference type="Pfam" id="PF13188">
    <property type="entry name" value="PAS_8"/>
    <property type="match status" value="1"/>
</dbReference>
<dbReference type="RefSeq" id="WP_197309409.1">
    <property type="nucleotide sequence ID" value="NZ_JADZLT010000036.1"/>
</dbReference>
<keyword evidence="4" id="KW-1185">Reference proteome</keyword>
<dbReference type="NCBIfam" id="TIGR00254">
    <property type="entry name" value="GGDEF"/>
    <property type="match status" value="1"/>
</dbReference>
<name>A0A931MY35_9HYPH</name>
<feature type="domain" description="GGDEF" evidence="2">
    <location>
        <begin position="345"/>
        <end position="478"/>
    </location>
</feature>
<evidence type="ECO:0000313" key="3">
    <source>
        <dbReference type="EMBL" id="MBH0236306.1"/>
    </source>
</evidence>
<dbReference type="InterPro" id="IPR029787">
    <property type="entry name" value="Nucleotide_cyclase"/>
</dbReference>
<evidence type="ECO:0000259" key="1">
    <source>
        <dbReference type="PROSITE" id="PS50883"/>
    </source>
</evidence>
<dbReference type="InterPro" id="IPR052155">
    <property type="entry name" value="Biofilm_reg_signaling"/>
</dbReference>
<dbReference type="EMBL" id="JADZLT010000036">
    <property type="protein sequence ID" value="MBH0236306.1"/>
    <property type="molecule type" value="Genomic_DNA"/>
</dbReference>
<dbReference type="Gene3D" id="3.20.20.450">
    <property type="entry name" value="EAL domain"/>
    <property type="match status" value="1"/>
</dbReference>
<dbReference type="SUPFAM" id="SSF55073">
    <property type="entry name" value="Nucleotide cyclase"/>
    <property type="match status" value="1"/>
</dbReference>
<dbReference type="InterPro" id="IPR001633">
    <property type="entry name" value="EAL_dom"/>
</dbReference>
<dbReference type="SUPFAM" id="SSF141868">
    <property type="entry name" value="EAL domain-like"/>
    <property type="match status" value="1"/>
</dbReference>
<dbReference type="SMART" id="SM00267">
    <property type="entry name" value="GGDEF"/>
    <property type="match status" value="1"/>
</dbReference>
<dbReference type="PANTHER" id="PTHR44757:SF2">
    <property type="entry name" value="BIOFILM ARCHITECTURE MAINTENANCE PROTEIN MBAA"/>
    <property type="match status" value="1"/>
</dbReference>
<dbReference type="Proteomes" id="UP000631694">
    <property type="component" value="Unassembled WGS sequence"/>
</dbReference>
<dbReference type="SMART" id="SM00052">
    <property type="entry name" value="EAL"/>
    <property type="match status" value="1"/>
</dbReference>
<evidence type="ECO:0000259" key="2">
    <source>
        <dbReference type="PROSITE" id="PS50887"/>
    </source>
</evidence>
<dbReference type="InterPro" id="IPR043128">
    <property type="entry name" value="Rev_trsase/Diguanyl_cyclase"/>
</dbReference>
<evidence type="ECO:0000313" key="4">
    <source>
        <dbReference type="Proteomes" id="UP000631694"/>
    </source>
</evidence>
<dbReference type="CDD" id="cd01949">
    <property type="entry name" value="GGDEF"/>
    <property type="match status" value="1"/>
</dbReference>
<accession>A0A931MY35</accession>
<dbReference type="InterPro" id="IPR000014">
    <property type="entry name" value="PAS"/>
</dbReference>
<dbReference type="SUPFAM" id="SSF55785">
    <property type="entry name" value="PYP-like sensor domain (PAS domain)"/>
    <property type="match status" value="1"/>
</dbReference>
<dbReference type="InterPro" id="IPR000160">
    <property type="entry name" value="GGDEF_dom"/>
</dbReference>
<dbReference type="Gene3D" id="3.30.70.270">
    <property type="match status" value="1"/>
</dbReference>
<dbReference type="CDD" id="cd01948">
    <property type="entry name" value="EAL"/>
    <property type="match status" value="1"/>
</dbReference>
<dbReference type="Gene3D" id="3.30.450.20">
    <property type="entry name" value="PAS domain"/>
    <property type="match status" value="1"/>
</dbReference>
<organism evidence="3 4">
    <name type="scientific">Methylobrevis albus</name>
    <dbReference type="NCBI Taxonomy" id="2793297"/>
    <lineage>
        <taxon>Bacteria</taxon>
        <taxon>Pseudomonadati</taxon>
        <taxon>Pseudomonadota</taxon>
        <taxon>Alphaproteobacteria</taxon>
        <taxon>Hyphomicrobiales</taxon>
        <taxon>Pleomorphomonadaceae</taxon>
        <taxon>Methylobrevis</taxon>
    </lineage>
</organism>
<reference evidence="3" key="1">
    <citation type="submission" date="2020-12" db="EMBL/GenBank/DDBJ databases">
        <title>Methylobrevis albus sp. nov., isolated from fresh water lack sediment.</title>
        <authorList>
            <person name="Zou Q."/>
        </authorList>
    </citation>
    <scope>NUCLEOTIDE SEQUENCE</scope>
    <source>
        <strain evidence="3">L22</strain>
    </source>
</reference>
<feature type="domain" description="EAL" evidence="1">
    <location>
        <begin position="487"/>
        <end position="741"/>
    </location>
</feature>
<proteinExistence type="predicted"/>
<comment type="caution">
    <text evidence="3">The sequence shown here is derived from an EMBL/GenBank/DDBJ whole genome shotgun (WGS) entry which is preliminary data.</text>
</comment>
<gene>
    <name evidence="3" type="ORF">I5731_00590</name>
</gene>
<dbReference type="PROSITE" id="PS50887">
    <property type="entry name" value="GGDEF"/>
    <property type="match status" value="1"/>
</dbReference>
<sequence>MPRRIEDCTEELTNVTHFTDVRDLFALWTAHAAAGLPDLSVFDAFLAGPGAVHVLLLTGGDEDLIYRRVGRNVERMFGHNPLGRRLDQLNNGGVELYRARYHAAIRGGHPLFCVEHSLERALIGSSERLLLPVATSDGGGILVYVRLREDGNAILRAIFDASADGIFVLRPVPAPGEAVADFRIIAANREVASRVGAEPSGLVGRLFCDIYPVARETGLFDFYRDTLALGAPAVRTFSYEFRGGLVEREIRVVPLDDGLVVTTVDIGPLRQANRDLERRAVVLAATNDAYLQQAVELGEEVRRNQLLQRELERLAHLDGLTGVANRSHFEVCFEETLEAAATTGTEVAIAILDLDHFKSINDSLGHGAGDMLLREIAGRISAALGPGDLVGRLGGDEFAIAVVDRGGAEPASAAMAAIIESLGRPYVAEHRDLSTSVSAGVAVFPEHGRIAADLLSNADIAVYQAKRAGRGRIVRFEPAMRAAVETRFRLLARFRQALEAGEIVPFYQPVMRAQTGRLDGFEVLARWRHPEDGVLTPARFLDVFDEPDLSVALGEAMVDQLIADLRRWGDAVKGMNFGVNVTGYDLRQPSFAARLVDCFARGGISPRSIVIEVTEGVILSRDGERVLQAIADLRTAGFRIALDDFGTGYASLSHLRSLPADIIKIDASFVRRADTDEKSAAIIHAIVALAGAFGLKTVAEGVETEAEYEVARRAGCNAVQGFLFSPALPACDVPAILPLALDGQGATRRAVPPSPCDTTGTG</sequence>